<accession>A0A6P9A1Y7</accession>
<dbReference type="KEGG" id="tpal:117651137"/>
<sequence>MLAGRHDHHQLMQRAFDLGCPQGALSDVETESEPEEAMTTHIRYTGDGAPDRGLSCGALVLEALRQHQHLTRPSQVDAHLGTAMSFKELLVQTVLAAEGWRLTGLGKGDTVALVSRNQHEAFPAVLGAMVAGLTVACAVPTATPSELRHALTLVQPRMVISEPDKLALSREAYPGAPHMVLRGDAPDGVMTFQELMRKGEAADPPPDPDTYEAADVGEDRTEHVGFVLFSSGTTGLPKGVRLRDTLNTLLIHNITAVMQPRDGEGVYMDVDQTLLISSPLCWVSGVWQTLRGIIFANTRVFCSTTDDVMVMSVIDKYKIDTWMAAPAVLVAFVSLYLSHYRERYDLSSLKTILVGGSPTSAEVQESVAKDLNVQVVQVYGATEAGFVFGPTSAEPAPYGSLGKLVPWVELRLVDPDTGDDIPASTKNKVGEARVRSPYLLHSYVNNPEETAKACDELGFYKTGDLVYEDDDGYFFFVDRIKEMMKFKNLQIAPAEIEMVLLQHPGIQEACVLGKSDPVVGDLPTAFVSRAFNEEGEALTEDDVKALVADKLSDYKQLRGGVIFLEKLPKTVTGKIARRELKEMLRALP</sequence>
<dbReference type="Gene3D" id="3.30.300.30">
    <property type="match status" value="1"/>
</dbReference>
<dbReference type="InterPro" id="IPR025110">
    <property type="entry name" value="AMP-bd_C"/>
</dbReference>
<evidence type="ECO:0000259" key="5">
    <source>
        <dbReference type="Pfam" id="PF00501"/>
    </source>
</evidence>
<dbReference type="PANTHER" id="PTHR24096">
    <property type="entry name" value="LONG-CHAIN-FATTY-ACID--COA LIGASE"/>
    <property type="match status" value="1"/>
</dbReference>
<name>A0A6P9A1Y7_THRPL</name>
<gene>
    <name evidence="8" type="primary">LOC117651137</name>
</gene>
<evidence type="ECO:0000256" key="3">
    <source>
        <dbReference type="ARBA" id="ARBA00022598"/>
    </source>
</evidence>
<feature type="domain" description="AMP-dependent synthetase/ligase" evidence="5">
    <location>
        <begin position="72"/>
        <end position="443"/>
    </location>
</feature>
<keyword evidence="7" id="KW-1185">Reference proteome</keyword>
<evidence type="ECO:0000256" key="2">
    <source>
        <dbReference type="ARBA" id="ARBA00006432"/>
    </source>
</evidence>
<dbReference type="PANTHER" id="PTHR24096:SF149">
    <property type="entry name" value="AMP-BINDING DOMAIN-CONTAINING PROTEIN-RELATED"/>
    <property type="match status" value="1"/>
</dbReference>
<dbReference type="InParanoid" id="A0A6P9A1Y7"/>
<evidence type="ECO:0000256" key="1">
    <source>
        <dbReference type="ARBA" id="ARBA00004275"/>
    </source>
</evidence>
<dbReference type="Proteomes" id="UP000515158">
    <property type="component" value="Unplaced"/>
</dbReference>
<feature type="domain" description="AMP-binding enzyme C-terminal" evidence="6">
    <location>
        <begin position="495"/>
        <end position="574"/>
    </location>
</feature>
<dbReference type="Pfam" id="PF13193">
    <property type="entry name" value="AMP-binding_C"/>
    <property type="match status" value="1"/>
</dbReference>
<dbReference type="SUPFAM" id="SSF56801">
    <property type="entry name" value="Acetyl-CoA synthetase-like"/>
    <property type="match status" value="1"/>
</dbReference>
<dbReference type="InterPro" id="IPR000873">
    <property type="entry name" value="AMP-dep_synth/lig_dom"/>
</dbReference>
<dbReference type="GO" id="GO:0016405">
    <property type="term" value="F:CoA-ligase activity"/>
    <property type="evidence" value="ECO:0007669"/>
    <property type="project" value="TreeGrafter"/>
</dbReference>
<evidence type="ECO:0000256" key="4">
    <source>
        <dbReference type="ARBA" id="ARBA00023140"/>
    </source>
</evidence>
<dbReference type="AlphaFoldDB" id="A0A6P9A1Y7"/>
<evidence type="ECO:0000313" key="7">
    <source>
        <dbReference type="Proteomes" id="UP000515158"/>
    </source>
</evidence>
<dbReference type="Gene3D" id="3.40.50.980">
    <property type="match status" value="2"/>
</dbReference>
<dbReference type="Pfam" id="PF00501">
    <property type="entry name" value="AMP-binding"/>
    <property type="match status" value="1"/>
</dbReference>
<dbReference type="RefSeq" id="XP_034250816.1">
    <property type="nucleotide sequence ID" value="XM_034394925.1"/>
</dbReference>
<dbReference type="GO" id="GO:0005777">
    <property type="term" value="C:peroxisome"/>
    <property type="evidence" value="ECO:0007669"/>
    <property type="project" value="UniProtKB-SubCell"/>
</dbReference>
<dbReference type="InterPro" id="IPR045851">
    <property type="entry name" value="AMP-bd_C_sf"/>
</dbReference>
<evidence type="ECO:0000313" key="8">
    <source>
        <dbReference type="RefSeq" id="XP_034250816.1"/>
    </source>
</evidence>
<comment type="similarity">
    <text evidence="2">Belongs to the ATP-dependent AMP-binding enzyme family.</text>
</comment>
<dbReference type="FunFam" id="3.30.300.30:FF:000007">
    <property type="entry name" value="4-coumarate--CoA ligase 2"/>
    <property type="match status" value="1"/>
</dbReference>
<protein>
    <submittedName>
        <fullName evidence="8">Luciferin 4-monooxygenase-like isoform X1</fullName>
    </submittedName>
</protein>
<comment type="subcellular location">
    <subcellularLocation>
        <location evidence="1">Peroxisome</location>
    </subcellularLocation>
</comment>
<dbReference type="InterPro" id="IPR020845">
    <property type="entry name" value="AMP-binding_CS"/>
</dbReference>
<evidence type="ECO:0000259" key="6">
    <source>
        <dbReference type="Pfam" id="PF13193"/>
    </source>
</evidence>
<dbReference type="OrthoDB" id="10253869at2759"/>
<proteinExistence type="inferred from homology"/>
<dbReference type="PROSITE" id="PS00455">
    <property type="entry name" value="AMP_BINDING"/>
    <property type="match status" value="1"/>
</dbReference>
<dbReference type="Gene3D" id="2.30.38.10">
    <property type="entry name" value="Luciferase, Domain 3"/>
    <property type="match status" value="1"/>
</dbReference>
<reference evidence="8" key="1">
    <citation type="submission" date="2025-08" db="UniProtKB">
        <authorList>
            <consortium name="RefSeq"/>
        </authorList>
    </citation>
    <scope>IDENTIFICATION</scope>
    <source>
        <tissue evidence="8">Total insect</tissue>
    </source>
</reference>
<keyword evidence="4" id="KW-0576">Peroxisome</keyword>
<organism evidence="8">
    <name type="scientific">Thrips palmi</name>
    <name type="common">Melon thrips</name>
    <dbReference type="NCBI Taxonomy" id="161013"/>
    <lineage>
        <taxon>Eukaryota</taxon>
        <taxon>Metazoa</taxon>
        <taxon>Ecdysozoa</taxon>
        <taxon>Arthropoda</taxon>
        <taxon>Hexapoda</taxon>
        <taxon>Insecta</taxon>
        <taxon>Pterygota</taxon>
        <taxon>Neoptera</taxon>
        <taxon>Paraneoptera</taxon>
        <taxon>Thysanoptera</taxon>
        <taxon>Terebrantia</taxon>
        <taxon>Thripoidea</taxon>
        <taxon>Thripidae</taxon>
        <taxon>Thrips</taxon>
    </lineage>
</organism>
<dbReference type="GeneID" id="117651137"/>
<keyword evidence="3" id="KW-0436">Ligase</keyword>